<evidence type="ECO:0000313" key="2">
    <source>
        <dbReference type="EMBL" id="CAG8665803.1"/>
    </source>
</evidence>
<feature type="region of interest" description="Disordered" evidence="1">
    <location>
        <begin position="154"/>
        <end position="175"/>
    </location>
</feature>
<comment type="caution">
    <text evidence="2">The sequence shown here is derived from an EMBL/GenBank/DDBJ whole genome shotgun (WGS) entry which is preliminary data.</text>
</comment>
<organism evidence="2 3">
    <name type="scientific">Funneliformis caledonium</name>
    <dbReference type="NCBI Taxonomy" id="1117310"/>
    <lineage>
        <taxon>Eukaryota</taxon>
        <taxon>Fungi</taxon>
        <taxon>Fungi incertae sedis</taxon>
        <taxon>Mucoromycota</taxon>
        <taxon>Glomeromycotina</taxon>
        <taxon>Glomeromycetes</taxon>
        <taxon>Glomerales</taxon>
        <taxon>Glomeraceae</taxon>
        <taxon>Funneliformis</taxon>
    </lineage>
</organism>
<reference evidence="2" key="1">
    <citation type="submission" date="2021-06" db="EMBL/GenBank/DDBJ databases">
        <authorList>
            <person name="Kallberg Y."/>
            <person name="Tangrot J."/>
            <person name="Rosling A."/>
        </authorList>
    </citation>
    <scope>NUCLEOTIDE SEQUENCE</scope>
    <source>
        <strain evidence="2">UK204</strain>
    </source>
</reference>
<feature type="region of interest" description="Disordered" evidence="1">
    <location>
        <begin position="1"/>
        <end position="20"/>
    </location>
</feature>
<keyword evidence="3" id="KW-1185">Reference proteome</keyword>
<proteinExistence type="predicted"/>
<gene>
    <name evidence="2" type="ORF">FCALED_LOCUS11770</name>
</gene>
<dbReference type="Proteomes" id="UP000789570">
    <property type="component" value="Unassembled WGS sequence"/>
</dbReference>
<evidence type="ECO:0000256" key="1">
    <source>
        <dbReference type="SAM" id="MobiDB-lite"/>
    </source>
</evidence>
<evidence type="ECO:0000313" key="3">
    <source>
        <dbReference type="Proteomes" id="UP000789570"/>
    </source>
</evidence>
<sequence>MKPDNIQENDNDREQASTSKKDFRNDYIFVQDKVLDIQQNESDDDLESALILLLSKKKTKGGDLEYAFESLLSKEKAKKDHDQNGNDLNLTDRLLLNRKDHQHQNLDSSDRSLLNRKEYLYSNLSIRSTNENYNKDDQSDLNFRLLPTKRLSKGLNTEENDYPRKLPTKSYSLNM</sequence>
<accession>A0A9N9E688</accession>
<protein>
    <submittedName>
        <fullName evidence="2">7209_t:CDS:1</fullName>
    </submittedName>
</protein>
<dbReference type="EMBL" id="CAJVPQ010005203">
    <property type="protein sequence ID" value="CAG8665803.1"/>
    <property type="molecule type" value="Genomic_DNA"/>
</dbReference>
<dbReference type="AlphaFoldDB" id="A0A9N9E688"/>
<name>A0A9N9E688_9GLOM</name>